<protein>
    <recommendedName>
        <fullName evidence="2">(S)-ureidoglycine aminohydrolase cupin domain-containing protein</fullName>
    </recommendedName>
</protein>
<accession>A0A9Q1KNF8</accession>
<evidence type="ECO:0000313" key="4">
    <source>
        <dbReference type="Proteomes" id="UP001153076"/>
    </source>
</evidence>
<dbReference type="PANTHER" id="PTHR33271">
    <property type="entry name" value="OS04G0445200 PROTEIN"/>
    <property type="match status" value="1"/>
</dbReference>
<feature type="transmembrane region" description="Helical" evidence="1">
    <location>
        <begin position="115"/>
        <end position="138"/>
    </location>
</feature>
<dbReference type="InterPro" id="IPR011051">
    <property type="entry name" value="RmlC_Cupin_sf"/>
</dbReference>
<proteinExistence type="predicted"/>
<reference evidence="3" key="1">
    <citation type="submission" date="2022-04" db="EMBL/GenBank/DDBJ databases">
        <title>Carnegiea gigantea Genome sequencing and assembly v2.</title>
        <authorList>
            <person name="Copetti D."/>
            <person name="Sanderson M.J."/>
            <person name="Burquez A."/>
            <person name="Wojciechowski M.F."/>
        </authorList>
    </citation>
    <scope>NUCLEOTIDE SEQUENCE</scope>
    <source>
        <strain evidence="3">SGP5-SGP5p</strain>
        <tissue evidence="3">Aerial part</tissue>
    </source>
</reference>
<keyword evidence="1" id="KW-0472">Membrane</keyword>
<dbReference type="OrthoDB" id="10260542at2759"/>
<dbReference type="Gene3D" id="2.60.120.10">
    <property type="entry name" value="Jelly Rolls"/>
    <property type="match status" value="1"/>
</dbReference>
<dbReference type="InterPro" id="IPR014710">
    <property type="entry name" value="RmlC-like_jellyroll"/>
</dbReference>
<comment type="caution">
    <text evidence="3">The sequence shown here is derived from an EMBL/GenBank/DDBJ whole genome shotgun (WGS) entry which is preliminary data.</text>
</comment>
<evidence type="ECO:0000259" key="2">
    <source>
        <dbReference type="Pfam" id="PF05899"/>
    </source>
</evidence>
<organism evidence="3 4">
    <name type="scientific">Carnegiea gigantea</name>
    <dbReference type="NCBI Taxonomy" id="171969"/>
    <lineage>
        <taxon>Eukaryota</taxon>
        <taxon>Viridiplantae</taxon>
        <taxon>Streptophyta</taxon>
        <taxon>Embryophyta</taxon>
        <taxon>Tracheophyta</taxon>
        <taxon>Spermatophyta</taxon>
        <taxon>Magnoliopsida</taxon>
        <taxon>eudicotyledons</taxon>
        <taxon>Gunneridae</taxon>
        <taxon>Pentapetalae</taxon>
        <taxon>Caryophyllales</taxon>
        <taxon>Cactineae</taxon>
        <taxon>Cactaceae</taxon>
        <taxon>Cactoideae</taxon>
        <taxon>Echinocereeae</taxon>
        <taxon>Carnegiea</taxon>
    </lineage>
</organism>
<dbReference type="Proteomes" id="UP001153076">
    <property type="component" value="Unassembled WGS sequence"/>
</dbReference>
<dbReference type="InterPro" id="IPR008579">
    <property type="entry name" value="UGlyAH_Cupin_dom"/>
</dbReference>
<dbReference type="CDD" id="cd02227">
    <property type="entry name" value="cupin_TM1112-like"/>
    <property type="match status" value="1"/>
</dbReference>
<dbReference type="PANTHER" id="PTHR33271:SF35">
    <property type="entry name" value="OS02G0620400 PROTEIN"/>
    <property type="match status" value="1"/>
</dbReference>
<dbReference type="EMBL" id="JAKOGI010000035">
    <property type="protein sequence ID" value="KAJ8447776.1"/>
    <property type="molecule type" value="Genomic_DNA"/>
</dbReference>
<name>A0A9Q1KNF8_9CARY</name>
<dbReference type="Pfam" id="PF05899">
    <property type="entry name" value="Cupin_3"/>
    <property type="match status" value="1"/>
</dbReference>
<evidence type="ECO:0000313" key="3">
    <source>
        <dbReference type="EMBL" id="KAJ8447776.1"/>
    </source>
</evidence>
<keyword evidence="4" id="KW-1185">Reference proteome</keyword>
<feature type="domain" description="(S)-ureidoglycine aminohydrolase cupin" evidence="2">
    <location>
        <begin position="24"/>
        <end position="106"/>
    </location>
</feature>
<sequence length="160" mass="17686">MGTSSNSNIYSIMIERNPSDARLSELGIKSWPKWGCPAGRMKLKYEARETCYFVRGKVKAYPNPPKGQGKGKGADDFVEFGAGDLVIIPSGLCCIWDVSLPVDKFYNYVAQIRPIYTVVPSVLAGLATAAAAVVLVVLRKEFGAPFPWTRHWESQRDRDG</sequence>
<dbReference type="SUPFAM" id="SSF51182">
    <property type="entry name" value="RmlC-like cupins"/>
    <property type="match status" value="1"/>
</dbReference>
<dbReference type="AlphaFoldDB" id="A0A9Q1KNF8"/>
<keyword evidence="1" id="KW-1133">Transmembrane helix</keyword>
<gene>
    <name evidence="3" type="ORF">Cgig2_015139</name>
</gene>
<keyword evidence="1" id="KW-0812">Transmembrane</keyword>
<evidence type="ECO:0000256" key="1">
    <source>
        <dbReference type="SAM" id="Phobius"/>
    </source>
</evidence>